<keyword evidence="2" id="KW-1185">Reference proteome</keyword>
<proteinExistence type="predicted"/>
<evidence type="ECO:0000313" key="1">
    <source>
        <dbReference type="EMBL" id="KAL0962609.1"/>
    </source>
</evidence>
<comment type="caution">
    <text evidence="1">The sequence shown here is derived from an EMBL/GenBank/DDBJ whole genome shotgun (WGS) entry which is preliminary data.</text>
</comment>
<dbReference type="AlphaFoldDB" id="A0ABD0VXB6"/>
<name>A0ABD0VXB6_UMBPY</name>
<evidence type="ECO:0000313" key="2">
    <source>
        <dbReference type="Proteomes" id="UP001557470"/>
    </source>
</evidence>
<sequence>MRYFNSYNSPRYTAIAADFENQYPNNVAKKSMQSWLQLLLQLSCLKALSFYVIPWAAVNLGNNPCVCCLWEVLSDCILKQGV</sequence>
<reference evidence="1 2" key="1">
    <citation type="submission" date="2024-06" db="EMBL/GenBank/DDBJ databases">
        <authorList>
            <person name="Pan Q."/>
            <person name="Wen M."/>
            <person name="Jouanno E."/>
            <person name="Zahm M."/>
            <person name="Klopp C."/>
            <person name="Cabau C."/>
            <person name="Louis A."/>
            <person name="Berthelot C."/>
            <person name="Parey E."/>
            <person name="Roest Crollius H."/>
            <person name="Montfort J."/>
            <person name="Robinson-Rechavi M."/>
            <person name="Bouchez O."/>
            <person name="Lampietro C."/>
            <person name="Lopez Roques C."/>
            <person name="Donnadieu C."/>
            <person name="Postlethwait J."/>
            <person name="Bobe J."/>
            <person name="Verreycken H."/>
            <person name="Guiguen Y."/>
        </authorList>
    </citation>
    <scope>NUCLEOTIDE SEQUENCE [LARGE SCALE GENOMIC DNA]</scope>
    <source>
        <strain evidence="1">Up_M1</strain>
        <tissue evidence="1">Testis</tissue>
    </source>
</reference>
<protein>
    <submittedName>
        <fullName evidence="1">Uncharacterized protein</fullName>
    </submittedName>
</protein>
<dbReference type="Proteomes" id="UP001557470">
    <property type="component" value="Unassembled WGS sequence"/>
</dbReference>
<organism evidence="1 2">
    <name type="scientific">Umbra pygmaea</name>
    <name type="common">Eastern mudminnow</name>
    <dbReference type="NCBI Taxonomy" id="75934"/>
    <lineage>
        <taxon>Eukaryota</taxon>
        <taxon>Metazoa</taxon>
        <taxon>Chordata</taxon>
        <taxon>Craniata</taxon>
        <taxon>Vertebrata</taxon>
        <taxon>Euteleostomi</taxon>
        <taxon>Actinopterygii</taxon>
        <taxon>Neopterygii</taxon>
        <taxon>Teleostei</taxon>
        <taxon>Protacanthopterygii</taxon>
        <taxon>Esociformes</taxon>
        <taxon>Umbridae</taxon>
        <taxon>Umbra</taxon>
    </lineage>
</organism>
<gene>
    <name evidence="1" type="ORF">UPYG_G00342550</name>
</gene>
<accession>A0ABD0VXB6</accession>
<dbReference type="EMBL" id="JAGEUA010000011">
    <property type="protein sequence ID" value="KAL0962609.1"/>
    <property type="molecule type" value="Genomic_DNA"/>
</dbReference>